<dbReference type="AlphaFoldDB" id="A0A2T0N359"/>
<gene>
    <name evidence="1" type="ORF">B0I32_10516</name>
</gene>
<accession>A0A2T0N359</accession>
<proteinExistence type="predicted"/>
<dbReference type="EMBL" id="PVNG01000005">
    <property type="protein sequence ID" value="PRX66576.1"/>
    <property type="molecule type" value="Genomic_DNA"/>
</dbReference>
<dbReference type="Proteomes" id="UP000238312">
    <property type="component" value="Unassembled WGS sequence"/>
</dbReference>
<name>A0A2T0N359_9ACTN</name>
<reference evidence="1 2" key="1">
    <citation type="submission" date="2018-03" db="EMBL/GenBank/DDBJ databases">
        <title>Genomic Encyclopedia of Type Strains, Phase III (KMG-III): the genomes of soil and plant-associated and newly described type strains.</title>
        <authorList>
            <person name="Whitman W."/>
        </authorList>
    </citation>
    <scope>NUCLEOTIDE SEQUENCE [LARGE SCALE GENOMIC DNA]</scope>
    <source>
        <strain evidence="1 2">CGMCC 4.7104</strain>
    </source>
</reference>
<comment type="caution">
    <text evidence="1">The sequence shown here is derived from an EMBL/GenBank/DDBJ whole genome shotgun (WGS) entry which is preliminary data.</text>
</comment>
<sequence>MIRFCQAHPLQAHIPTPPHRNRHGGFSPAWRISQHAGLSRELHEHGAGNMLRNAAHATSLAKIRLPLAPSGSNSLLRVRAVSSPPPSTDADPAEVCLNRELARTPVDPRTGQNVKAAGHDNPDLVAQDAGTLLKRKRCATAIAYRIGTKPCIRLASLRHSAGSGQSSTYADRRPEEVDT</sequence>
<organism evidence="1 2">
    <name type="scientific">Nonomuraea fuscirosea</name>
    <dbReference type="NCBI Taxonomy" id="1291556"/>
    <lineage>
        <taxon>Bacteria</taxon>
        <taxon>Bacillati</taxon>
        <taxon>Actinomycetota</taxon>
        <taxon>Actinomycetes</taxon>
        <taxon>Streptosporangiales</taxon>
        <taxon>Streptosporangiaceae</taxon>
        <taxon>Nonomuraea</taxon>
    </lineage>
</organism>
<protein>
    <submittedName>
        <fullName evidence="1">Uncharacterized protein</fullName>
    </submittedName>
</protein>
<keyword evidence="2" id="KW-1185">Reference proteome</keyword>
<evidence type="ECO:0000313" key="1">
    <source>
        <dbReference type="EMBL" id="PRX66576.1"/>
    </source>
</evidence>
<evidence type="ECO:0000313" key="2">
    <source>
        <dbReference type="Proteomes" id="UP000238312"/>
    </source>
</evidence>